<proteinExistence type="inferred from homology"/>
<dbReference type="GO" id="GO:0008047">
    <property type="term" value="F:enzyme activator activity"/>
    <property type="evidence" value="ECO:0007669"/>
    <property type="project" value="InterPro"/>
</dbReference>
<dbReference type="AlphaFoldDB" id="A0A7J3MYD6"/>
<keyword evidence="3" id="KW-0064">Aspartyl protease</keyword>
<keyword evidence="4" id="KW-0378">Hydrolase</keyword>
<organism evidence="6">
    <name type="scientific">Ignisphaera aggregans</name>
    <dbReference type="NCBI Taxonomy" id="334771"/>
    <lineage>
        <taxon>Archaea</taxon>
        <taxon>Thermoproteota</taxon>
        <taxon>Thermoprotei</taxon>
        <taxon>Desulfurococcales</taxon>
        <taxon>Desulfurococcaceae</taxon>
        <taxon>Ignisphaera</taxon>
    </lineage>
</organism>
<dbReference type="Gene3D" id="3.40.50.1450">
    <property type="entry name" value="HybD-like"/>
    <property type="match status" value="1"/>
</dbReference>
<dbReference type="EMBL" id="DTDH01000117">
    <property type="protein sequence ID" value="HGT98554.1"/>
    <property type="molecule type" value="Genomic_DNA"/>
</dbReference>
<dbReference type="InterPro" id="IPR000671">
    <property type="entry name" value="Peptidase_A31"/>
</dbReference>
<keyword evidence="2 6" id="KW-0645">Protease</keyword>
<dbReference type="Pfam" id="PF01750">
    <property type="entry name" value="HycI"/>
    <property type="match status" value="1"/>
</dbReference>
<reference evidence="6" key="1">
    <citation type="journal article" date="2020" name="mSystems">
        <title>Genome- and Community-Level Interaction Insights into Carbon Utilization and Element Cycling Functions of Hydrothermarchaeota in Hydrothermal Sediment.</title>
        <authorList>
            <person name="Zhou Z."/>
            <person name="Liu Y."/>
            <person name="Xu W."/>
            <person name="Pan J."/>
            <person name="Luo Z.H."/>
            <person name="Li M."/>
        </authorList>
    </citation>
    <scope>NUCLEOTIDE SEQUENCE [LARGE SCALE GENOMIC DNA]</scope>
    <source>
        <strain evidence="5">SpSt-629</strain>
        <strain evidence="6">SpSt-688</strain>
    </source>
</reference>
<accession>A0A7J3MYD6</accession>
<protein>
    <submittedName>
        <fullName evidence="6">Hydrogenase maturation protease</fullName>
    </submittedName>
</protein>
<dbReference type="PANTHER" id="PTHR30302:SF1">
    <property type="entry name" value="HYDROGENASE 2 MATURATION PROTEASE"/>
    <property type="match status" value="1"/>
</dbReference>
<name>A0A7J3MYD6_9CREN</name>
<sequence length="163" mass="18303">MVEIVKKEDICKFIHNMLKNSYTIVCIGTYLRSDDRVALELCNTINIHNITTISCEHGLENCIHEIIEKKLSKLAIFDAAIIEGAELDGIAILSLDELEDTHGVSLSSHSIPMNTIVRYLKDELNNVDILFIAIPVKNLDIGLEMSPEVKSLLEDVVKCFTYN</sequence>
<evidence type="ECO:0000313" key="5">
    <source>
        <dbReference type="EMBL" id="HFQ79320.1"/>
    </source>
</evidence>
<evidence type="ECO:0000256" key="2">
    <source>
        <dbReference type="ARBA" id="ARBA00022670"/>
    </source>
</evidence>
<evidence type="ECO:0000256" key="1">
    <source>
        <dbReference type="ARBA" id="ARBA00006814"/>
    </source>
</evidence>
<comment type="caution">
    <text evidence="6">The sequence shown here is derived from an EMBL/GenBank/DDBJ whole genome shotgun (WGS) entry which is preliminary data.</text>
</comment>
<dbReference type="NCBIfam" id="TIGR00072">
    <property type="entry name" value="hydrog_prot"/>
    <property type="match status" value="1"/>
</dbReference>
<dbReference type="GO" id="GO:0016485">
    <property type="term" value="P:protein processing"/>
    <property type="evidence" value="ECO:0007669"/>
    <property type="project" value="TreeGrafter"/>
</dbReference>
<evidence type="ECO:0000313" key="6">
    <source>
        <dbReference type="EMBL" id="HGT98554.1"/>
    </source>
</evidence>
<gene>
    <name evidence="5" type="ORF">ENT99_06445</name>
    <name evidence="6" type="ORF">ENU64_03905</name>
</gene>
<comment type="similarity">
    <text evidence="1">Belongs to the peptidase A31 family.</text>
</comment>
<evidence type="ECO:0000256" key="3">
    <source>
        <dbReference type="ARBA" id="ARBA00022750"/>
    </source>
</evidence>
<dbReference type="InterPro" id="IPR023430">
    <property type="entry name" value="Pept_HybD-like_dom_sf"/>
</dbReference>
<dbReference type="SUPFAM" id="SSF53163">
    <property type="entry name" value="HybD-like"/>
    <property type="match status" value="1"/>
</dbReference>
<dbReference type="EMBL" id="DTAU01000126">
    <property type="protein sequence ID" value="HFQ79320.1"/>
    <property type="molecule type" value="Genomic_DNA"/>
</dbReference>
<dbReference type="PANTHER" id="PTHR30302">
    <property type="entry name" value="HYDROGENASE 1 MATURATION PROTEASE"/>
    <property type="match status" value="1"/>
</dbReference>
<dbReference type="GO" id="GO:0004190">
    <property type="term" value="F:aspartic-type endopeptidase activity"/>
    <property type="evidence" value="ECO:0007669"/>
    <property type="project" value="UniProtKB-KW"/>
</dbReference>
<evidence type="ECO:0000256" key="4">
    <source>
        <dbReference type="ARBA" id="ARBA00022801"/>
    </source>
</evidence>